<accession>A0A8T5GES9</accession>
<evidence type="ECO:0000256" key="4">
    <source>
        <dbReference type="ARBA" id="ARBA00022884"/>
    </source>
</evidence>
<evidence type="ECO:0000256" key="1">
    <source>
        <dbReference type="ARBA" id="ARBA00022603"/>
    </source>
</evidence>
<name>A0A8T5GES9_9ARCH</name>
<keyword evidence="1 6" id="KW-0489">Methyltransferase</keyword>
<organism evidence="6 7">
    <name type="scientific">Candidatus Iainarchaeum sp</name>
    <dbReference type="NCBI Taxonomy" id="3101447"/>
    <lineage>
        <taxon>Archaea</taxon>
        <taxon>Candidatus Iainarchaeota</taxon>
        <taxon>Candidatus Iainarchaeia</taxon>
        <taxon>Candidatus Iainarchaeales</taxon>
        <taxon>Candidatus Iainarchaeaceae</taxon>
        <taxon>Candidatus Iainarchaeum</taxon>
    </lineage>
</organism>
<dbReference type="InterPro" id="IPR023267">
    <property type="entry name" value="RCMT"/>
</dbReference>
<dbReference type="PANTHER" id="PTHR22807:SF30">
    <property type="entry name" value="28S RRNA (CYTOSINE(4447)-C(5))-METHYLTRANSFERASE-RELATED"/>
    <property type="match status" value="1"/>
</dbReference>
<evidence type="ECO:0000313" key="7">
    <source>
        <dbReference type="Proteomes" id="UP000722459"/>
    </source>
</evidence>
<protein>
    <submittedName>
        <fullName evidence="6">RsmB/NOP family class I SAM-dependent RNA methyltransferase</fullName>
    </submittedName>
</protein>
<dbReference type="Proteomes" id="UP000722459">
    <property type="component" value="Unassembled WGS sequence"/>
</dbReference>
<evidence type="ECO:0000256" key="2">
    <source>
        <dbReference type="ARBA" id="ARBA00022679"/>
    </source>
</evidence>
<dbReference type="Pfam" id="PF01189">
    <property type="entry name" value="Methyltr_RsmB-F"/>
    <property type="match status" value="1"/>
</dbReference>
<keyword evidence="2" id="KW-0808">Transferase</keyword>
<gene>
    <name evidence="6" type="ORF">HON47_02795</name>
</gene>
<dbReference type="PANTHER" id="PTHR22807">
    <property type="entry name" value="NOP2 YEAST -RELATED NOL1/NOP2/FMU SUN DOMAIN-CONTAINING"/>
    <property type="match status" value="1"/>
</dbReference>
<comment type="caution">
    <text evidence="6">The sequence shown here is derived from an EMBL/GenBank/DDBJ whole genome shotgun (WGS) entry which is preliminary data.</text>
</comment>
<evidence type="ECO:0000313" key="6">
    <source>
        <dbReference type="EMBL" id="MBT4870475.1"/>
    </source>
</evidence>
<dbReference type="GO" id="GO:0003723">
    <property type="term" value="F:RNA binding"/>
    <property type="evidence" value="ECO:0007669"/>
    <property type="project" value="UniProtKB-KW"/>
</dbReference>
<feature type="domain" description="SAM-dependent MTase RsmB/NOP-type" evidence="5">
    <location>
        <begin position="25"/>
        <end position="291"/>
    </location>
</feature>
<dbReference type="SUPFAM" id="SSF53335">
    <property type="entry name" value="S-adenosyl-L-methionine-dependent methyltransferases"/>
    <property type="match status" value="1"/>
</dbReference>
<dbReference type="Gene3D" id="3.40.50.150">
    <property type="entry name" value="Vaccinia Virus protein VP39"/>
    <property type="match status" value="1"/>
</dbReference>
<dbReference type="InterPro" id="IPR029063">
    <property type="entry name" value="SAM-dependent_MTases_sf"/>
</dbReference>
<dbReference type="InterPro" id="IPR049560">
    <property type="entry name" value="MeTrfase_RsmB-F_NOP2_cat"/>
</dbReference>
<dbReference type="CDD" id="cd02440">
    <property type="entry name" value="AdoMet_MTases"/>
    <property type="match status" value="1"/>
</dbReference>
<dbReference type="GO" id="GO:0008173">
    <property type="term" value="F:RNA methyltransferase activity"/>
    <property type="evidence" value="ECO:0007669"/>
    <property type="project" value="InterPro"/>
</dbReference>
<dbReference type="PROSITE" id="PS51686">
    <property type="entry name" value="SAM_MT_RSMB_NOP"/>
    <property type="match status" value="1"/>
</dbReference>
<keyword evidence="4" id="KW-0694">RNA-binding</keyword>
<evidence type="ECO:0000259" key="5">
    <source>
        <dbReference type="PROSITE" id="PS51686"/>
    </source>
</evidence>
<reference evidence="6" key="1">
    <citation type="journal article" date="2021" name="ISME J.">
        <title>Mercury methylation by metabolically versatile and cosmopolitan marine bacteria.</title>
        <authorList>
            <person name="Lin H."/>
            <person name="Ascher D.B."/>
            <person name="Myung Y."/>
            <person name="Lamborg C.H."/>
            <person name="Hallam S.J."/>
            <person name="Gionfriddo C.M."/>
            <person name="Holt K.E."/>
            <person name="Moreau J.W."/>
        </authorList>
    </citation>
    <scope>NUCLEOTIDE SEQUENCE</scope>
    <source>
        <strain evidence="6">SI075_bin30</strain>
    </source>
</reference>
<dbReference type="InterPro" id="IPR001678">
    <property type="entry name" value="MeTrfase_RsmB-F_NOP2_dom"/>
</dbReference>
<sequence>MKQTYFPFEFVSKYKNYCGKEWGDFFSAIKVKQPKSFWINAKKSNPSEIESFLKTKSIPFKKYPFSEYAYFIDYKRPGDLVIFKKGKISMQAKAAMLPVLALNPTKKDYVLDACAAPGMKTIQLSNMAKEVVAVDVNSTRIKSLLHNKFAYDLKNVEIRRNDVRNIKEKFDKIMLDAPCSSEGLVRKRKEALKDWNKQLVQRKAKAQKDLILSCFDMLKPNGEMIYSTCSFAQEENEDIINFLLEKRDAKILPIQFEGIKIRENRQCPGCVRLWPQDNDTQQFFIAKIRKL</sequence>
<dbReference type="GO" id="GO:0001510">
    <property type="term" value="P:RNA methylation"/>
    <property type="evidence" value="ECO:0007669"/>
    <property type="project" value="InterPro"/>
</dbReference>
<proteinExistence type="predicted"/>
<evidence type="ECO:0000256" key="3">
    <source>
        <dbReference type="ARBA" id="ARBA00022691"/>
    </source>
</evidence>
<dbReference type="AlphaFoldDB" id="A0A8T5GES9"/>
<keyword evidence="3" id="KW-0949">S-adenosyl-L-methionine</keyword>
<dbReference type="EMBL" id="JABJNZ010000037">
    <property type="protein sequence ID" value="MBT4870475.1"/>
    <property type="molecule type" value="Genomic_DNA"/>
</dbReference>
<dbReference type="PRINTS" id="PR02008">
    <property type="entry name" value="RCMTFAMILY"/>
</dbReference>